<dbReference type="EMBL" id="LAZR01000237">
    <property type="protein sequence ID" value="KKN80083.1"/>
    <property type="molecule type" value="Genomic_DNA"/>
</dbReference>
<sequence>MPEEFVILCHSGYGPVHYDLMLRTGDVLATWQLAADPCGLAKGQSLPAKRLADHRMGYLAYEGPVNKDRGRVDRVDIGTYERTVEQPDRWVVDLAGAKMKDTFELQCEDPQRNAWRLTRVS</sequence>
<comment type="caution">
    <text evidence="2">The sequence shown here is derived from an EMBL/GenBank/DDBJ whole genome shotgun (WGS) entry which is preliminary data.</text>
</comment>
<reference evidence="2" key="1">
    <citation type="journal article" date="2015" name="Nature">
        <title>Complex archaea that bridge the gap between prokaryotes and eukaryotes.</title>
        <authorList>
            <person name="Spang A."/>
            <person name="Saw J.H."/>
            <person name="Jorgensen S.L."/>
            <person name="Zaremba-Niedzwiedzka K."/>
            <person name="Martijn J."/>
            <person name="Lind A.E."/>
            <person name="van Eijk R."/>
            <person name="Schleper C."/>
            <person name="Guy L."/>
            <person name="Ettema T.J."/>
        </authorList>
    </citation>
    <scope>NUCLEOTIDE SEQUENCE</scope>
</reference>
<feature type="domain" description="DNA ligase D 3'-phosphoesterase" evidence="1">
    <location>
        <begin position="16"/>
        <end position="105"/>
    </location>
</feature>
<proteinExistence type="predicted"/>
<accession>A0A0F9WN62</accession>
<evidence type="ECO:0000259" key="1">
    <source>
        <dbReference type="Pfam" id="PF13298"/>
    </source>
</evidence>
<dbReference type="InterPro" id="IPR014144">
    <property type="entry name" value="LigD_PE_domain"/>
</dbReference>
<protein>
    <recommendedName>
        <fullName evidence="1">DNA ligase D 3'-phosphoesterase domain-containing protein</fullName>
    </recommendedName>
</protein>
<evidence type="ECO:0000313" key="2">
    <source>
        <dbReference type="EMBL" id="KKN80083.1"/>
    </source>
</evidence>
<name>A0A0F9WN62_9ZZZZ</name>
<dbReference type="Pfam" id="PF13298">
    <property type="entry name" value="LigD_N"/>
    <property type="match status" value="1"/>
</dbReference>
<organism evidence="2">
    <name type="scientific">marine sediment metagenome</name>
    <dbReference type="NCBI Taxonomy" id="412755"/>
    <lineage>
        <taxon>unclassified sequences</taxon>
        <taxon>metagenomes</taxon>
        <taxon>ecological metagenomes</taxon>
    </lineage>
</organism>
<gene>
    <name evidence="2" type="ORF">LCGC14_0333720</name>
</gene>
<dbReference type="AlphaFoldDB" id="A0A0F9WN62"/>